<evidence type="ECO:0000256" key="4">
    <source>
        <dbReference type="ARBA" id="ARBA00022722"/>
    </source>
</evidence>
<keyword evidence="5 8" id="KW-0255">Endonuclease</keyword>
<comment type="subunit">
    <text evidence="8">Homodimer.</text>
</comment>
<evidence type="ECO:0000313" key="11">
    <source>
        <dbReference type="EMBL" id="UQK59660.1"/>
    </source>
</evidence>
<dbReference type="Proteomes" id="UP000831151">
    <property type="component" value="Chromosome"/>
</dbReference>
<gene>
    <name evidence="8" type="primary">rnc</name>
    <name evidence="11" type="ORF">M1R53_03170</name>
</gene>
<organism evidence="11 12">
    <name type="scientific">Fenollaria massiliensis</name>
    <dbReference type="NCBI Taxonomy" id="938288"/>
    <lineage>
        <taxon>Bacteria</taxon>
        <taxon>Bacillati</taxon>
        <taxon>Bacillota</taxon>
        <taxon>Clostridia</taxon>
        <taxon>Eubacteriales</taxon>
        <taxon>Fenollaria</taxon>
    </lineage>
</organism>
<comment type="similarity">
    <text evidence="2">Belongs to the ribonuclease III family.</text>
</comment>
<feature type="active site" evidence="8">
    <location>
        <position position="59"/>
    </location>
</feature>
<comment type="function">
    <text evidence="8">Digests double-stranded RNA. Involved in the processing of primary rRNA transcript to yield the immediate precursors to the large and small rRNAs (23S and 16S). Processes some mRNAs, and tRNAs when they are encoded in the rRNA operon. Processes pre-crRNA and tracrRNA of type II CRISPR loci if present in the organism.</text>
</comment>
<feature type="binding site" evidence="8">
    <location>
        <position position="55"/>
    </location>
    <ligand>
        <name>Mg(2+)</name>
        <dbReference type="ChEBI" id="CHEBI:18420"/>
    </ligand>
</feature>
<dbReference type="GO" id="GO:0046872">
    <property type="term" value="F:metal ion binding"/>
    <property type="evidence" value="ECO:0007669"/>
    <property type="project" value="UniProtKB-KW"/>
</dbReference>
<dbReference type="GO" id="GO:0010468">
    <property type="term" value="P:regulation of gene expression"/>
    <property type="evidence" value="ECO:0007669"/>
    <property type="project" value="TreeGrafter"/>
</dbReference>
<evidence type="ECO:0000259" key="9">
    <source>
        <dbReference type="PROSITE" id="PS50137"/>
    </source>
</evidence>
<dbReference type="InterPro" id="IPR000999">
    <property type="entry name" value="RNase_III_dom"/>
</dbReference>
<sequence>MKSFDISDAREKLNSLQAIIGYTFNDENLLFTSLVHKSSEEAKFLTKAYNAQSLEFLGDKVLSYVLAKYLFTKYIDKDEGTLSELIAMLGKASYQNMVAKDLHLDEYIYMETNLRLNLDKTSILADHLEALIAAIYLDSDIDTAEKFILDKYLRHAYKVLDAKNDFINYKNILIEHAQKYNLDLIYTLLNEYGPDDDKSFEYKAELDGHKAIATAKTKKAAQQMAAKKLAIEMNLIQ</sequence>
<dbReference type="PROSITE" id="PS50142">
    <property type="entry name" value="RNASE_3_2"/>
    <property type="match status" value="1"/>
</dbReference>
<evidence type="ECO:0000256" key="3">
    <source>
        <dbReference type="ARBA" id="ARBA00022664"/>
    </source>
</evidence>
<dbReference type="InterPro" id="IPR011907">
    <property type="entry name" value="RNase_III"/>
</dbReference>
<dbReference type="SMART" id="SM00358">
    <property type="entry name" value="DSRM"/>
    <property type="match status" value="1"/>
</dbReference>
<dbReference type="InterPro" id="IPR014720">
    <property type="entry name" value="dsRBD_dom"/>
</dbReference>
<dbReference type="Pfam" id="PF14622">
    <property type="entry name" value="Ribonucleas_3_3"/>
    <property type="match status" value="1"/>
</dbReference>
<comment type="subcellular location">
    <subcellularLocation>
        <location evidence="8">Cytoplasm</location>
    </subcellularLocation>
</comment>
<comment type="cofactor">
    <cofactor evidence="8">
        <name>Mg(2+)</name>
        <dbReference type="ChEBI" id="CHEBI:18420"/>
    </cofactor>
</comment>
<dbReference type="PROSITE" id="PS50137">
    <property type="entry name" value="DS_RBD"/>
    <property type="match status" value="1"/>
</dbReference>
<evidence type="ECO:0000256" key="1">
    <source>
        <dbReference type="ARBA" id="ARBA00000109"/>
    </source>
</evidence>
<feature type="domain" description="RNase III" evidence="10">
    <location>
        <begin position="13"/>
        <end position="140"/>
    </location>
</feature>
<feature type="binding site" evidence="8">
    <location>
        <position position="129"/>
    </location>
    <ligand>
        <name>Mg(2+)</name>
        <dbReference type="ChEBI" id="CHEBI:18420"/>
    </ligand>
</feature>
<dbReference type="PANTHER" id="PTHR11207:SF0">
    <property type="entry name" value="RIBONUCLEASE 3"/>
    <property type="match status" value="1"/>
</dbReference>
<dbReference type="GO" id="GO:0008033">
    <property type="term" value="P:tRNA processing"/>
    <property type="evidence" value="ECO:0007669"/>
    <property type="project" value="UniProtKB-KW"/>
</dbReference>
<dbReference type="GO" id="GO:0003725">
    <property type="term" value="F:double-stranded RNA binding"/>
    <property type="evidence" value="ECO:0007669"/>
    <property type="project" value="TreeGrafter"/>
</dbReference>
<dbReference type="Gene3D" id="1.10.1520.10">
    <property type="entry name" value="Ribonuclease III domain"/>
    <property type="match status" value="1"/>
</dbReference>
<feature type="domain" description="DRBM" evidence="9">
    <location>
        <begin position="168"/>
        <end position="235"/>
    </location>
</feature>
<feature type="active site" evidence="8">
    <location>
        <position position="129"/>
    </location>
</feature>
<keyword evidence="8" id="KW-0460">Magnesium</keyword>
<name>A0A9E7DKM5_9FIRM</name>
<dbReference type="PANTHER" id="PTHR11207">
    <property type="entry name" value="RIBONUCLEASE III"/>
    <property type="match status" value="1"/>
</dbReference>
<keyword evidence="8" id="KW-0698">rRNA processing</keyword>
<feature type="binding site" evidence="8">
    <location>
        <position position="126"/>
    </location>
    <ligand>
        <name>Mg(2+)</name>
        <dbReference type="ChEBI" id="CHEBI:18420"/>
    </ligand>
</feature>
<keyword evidence="12" id="KW-1185">Reference proteome</keyword>
<evidence type="ECO:0000256" key="7">
    <source>
        <dbReference type="ARBA" id="ARBA00022884"/>
    </source>
</evidence>
<evidence type="ECO:0000256" key="5">
    <source>
        <dbReference type="ARBA" id="ARBA00022759"/>
    </source>
</evidence>
<dbReference type="GO" id="GO:0006364">
    <property type="term" value="P:rRNA processing"/>
    <property type="evidence" value="ECO:0007669"/>
    <property type="project" value="UniProtKB-UniRule"/>
</dbReference>
<reference evidence="11" key="1">
    <citation type="submission" date="2022-04" db="EMBL/GenBank/DDBJ databases">
        <title>Complete genome sequences of Ezakiella coagulans and Fenollaria massiliensis.</title>
        <authorList>
            <person name="France M.T."/>
            <person name="Clifford J."/>
            <person name="Narina S."/>
            <person name="Rutt L."/>
            <person name="Ravel J."/>
        </authorList>
    </citation>
    <scope>NUCLEOTIDE SEQUENCE</scope>
    <source>
        <strain evidence="11">C0061C2</strain>
    </source>
</reference>
<keyword evidence="8" id="KW-0963">Cytoplasm</keyword>
<dbReference type="GO" id="GO:0004525">
    <property type="term" value="F:ribonuclease III activity"/>
    <property type="evidence" value="ECO:0007669"/>
    <property type="project" value="UniProtKB-UniRule"/>
</dbReference>
<keyword evidence="8" id="KW-0819">tRNA processing</keyword>
<dbReference type="KEGG" id="fms:M1R53_03170"/>
<keyword evidence="8" id="KW-0479">Metal-binding</keyword>
<keyword evidence="8" id="KW-0699">rRNA-binding</keyword>
<accession>A0A9E7DKM5</accession>
<dbReference type="SUPFAM" id="SSF69065">
    <property type="entry name" value="RNase III domain-like"/>
    <property type="match status" value="1"/>
</dbReference>
<dbReference type="GO" id="GO:0006397">
    <property type="term" value="P:mRNA processing"/>
    <property type="evidence" value="ECO:0007669"/>
    <property type="project" value="UniProtKB-UniRule"/>
</dbReference>
<keyword evidence="6 8" id="KW-0378">Hydrolase</keyword>
<dbReference type="AlphaFoldDB" id="A0A9E7DKM5"/>
<keyword evidence="3 8" id="KW-0507">mRNA processing</keyword>
<dbReference type="Gene3D" id="3.30.160.20">
    <property type="match status" value="1"/>
</dbReference>
<dbReference type="SUPFAM" id="SSF54768">
    <property type="entry name" value="dsRNA-binding domain-like"/>
    <property type="match status" value="1"/>
</dbReference>
<proteinExistence type="inferred from homology"/>
<keyword evidence="4 8" id="KW-0540">Nuclease</keyword>
<dbReference type="EC" id="3.1.26.3" evidence="8"/>
<evidence type="ECO:0000259" key="10">
    <source>
        <dbReference type="PROSITE" id="PS50142"/>
    </source>
</evidence>
<dbReference type="HAMAP" id="MF_00104">
    <property type="entry name" value="RNase_III"/>
    <property type="match status" value="1"/>
</dbReference>
<dbReference type="GO" id="GO:0005737">
    <property type="term" value="C:cytoplasm"/>
    <property type="evidence" value="ECO:0007669"/>
    <property type="project" value="UniProtKB-SubCell"/>
</dbReference>
<dbReference type="Pfam" id="PF00035">
    <property type="entry name" value="dsrm"/>
    <property type="match status" value="1"/>
</dbReference>
<dbReference type="SMART" id="SM00535">
    <property type="entry name" value="RIBOc"/>
    <property type="match status" value="1"/>
</dbReference>
<dbReference type="CDD" id="cd00593">
    <property type="entry name" value="RIBOc"/>
    <property type="match status" value="1"/>
</dbReference>
<evidence type="ECO:0000256" key="2">
    <source>
        <dbReference type="ARBA" id="ARBA00010183"/>
    </source>
</evidence>
<dbReference type="EMBL" id="CP096649">
    <property type="protein sequence ID" value="UQK59660.1"/>
    <property type="molecule type" value="Genomic_DNA"/>
</dbReference>
<protein>
    <recommendedName>
        <fullName evidence="8">Ribonuclease 3</fullName>
        <ecNumber evidence="8">3.1.26.3</ecNumber>
    </recommendedName>
    <alternativeName>
        <fullName evidence="8">Ribonuclease III</fullName>
        <shortName evidence="8">RNase III</shortName>
    </alternativeName>
</protein>
<dbReference type="CDD" id="cd10845">
    <property type="entry name" value="DSRM_RNAse_III_family"/>
    <property type="match status" value="1"/>
</dbReference>
<evidence type="ECO:0000256" key="8">
    <source>
        <dbReference type="HAMAP-Rule" id="MF_00104"/>
    </source>
</evidence>
<dbReference type="RefSeq" id="WP_249243045.1">
    <property type="nucleotide sequence ID" value="NZ_CP096649.1"/>
</dbReference>
<keyword evidence="7 8" id="KW-0694">RNA-binding</keyword>
<dbReference type="GO" id="GO:0019843">
    <property type="term" value="F:rRNA binding"/>
    <property type="evidence" value="ECO:0007669"/>
    <property type="project" value="UniProtKB-KW"/>
</dbReference>
<dbReference type="InterPro" id="IPR036389">
    <property type="entry name" value="RNase_III_sf"/>
</dbReference>
<evidence type="ECO:0000256" key="6">
    <source>
        <dbReference type="ARBA" id="ARBA00022801"/>
    </source>
</evidence>
<comment type="catalytic activity">
    <reaction evidence="1 8">
        <text>Endonucleolytic cleavage to 5'-phosphomonoester.</text>
        <dbReference type="EC" id="3.1.26.3"/>
    </reaction>
</comment>
<evidence type="ECO:0000313" key="12">
    <source>
        <dbReference type="Proteomes" id="UP000831151"/>
    </source>
</evidence>